<gene>
    <name evidence="1" type="ORF">Tci_046863</name>
</gene>
<sequence>MRRENKRVEKNKVHNPSLFISFYNDERENKQVAQGNHKTEDFRVSNDDAAVAQRRLEDKQLEEMTNTDRLVKEQEKVHLGKKVRANIMVTGVHGQEGTEGNVAEKKRVKESMKANIGKLLKYNSWSTRWSLIRGFNTRKRCSVSVMFKCYS</sequence>
<evidence type="ECO:0000313" key="1">
    <source>
        <dbReference type="EMBL" id="GEU74885.1"/>
    </source>
</evidence>
<name>A0A6L2MRB2_TANCI</name>
<proteinExistence type="predicted"/>
<accession>A0A6L2MRB2</accession>
<dbReference type="AlphaFoldDB" id="A0A6L2MRB2"/>
<organism evidence="1">
    <name type="scientific">Tanacetum cinerariifolium</name>
    <name type="common">Dalmatian daisy</name>
    <name type="synonym">Chrysanthemum cinerariifolium</name>
    <dbReference type="NCBI Taxonomy" id="118510"/>
    <lineage>
        <taxon>Eukaryota</taxon>
        <taxon>Viridiplantae</taxon>
        <taxon>Streptophyta</taxon>
        <taxon>Embryophyta</taxon>
        <taxon>Tracheophyta</taxon>
        <taxon>Spermatophyta</taxon>
        <taxon>Magnoliopsida</taxon>
        <taxon>eudicotyledons</taxon>
        <taxon>Gunneridae</taxon>
        <taxon>Pentapetalae</taxon>
        <taxon>asterids</taxon>
        <taxon>campanulids</taxon>
        <taxon>Asterales</taxon>
        <taxon>Asteraceae</taxon>
        <taxon>Asteroideae</taxon>
        <taxon>Anthemideae</taxon>
        <taxon>Anthemidinae</taxon>
        <taxon>Tanacetum</taxon>
    </lineage>
</organism>
<dbReference type="EMBL" id="BKCJ010006971">
    <property type="protein sequence ID" value="GEU74885.1"/>
    <property type="molecule type" value="Genomic_DNA"/>
</dbReference>
<protein>
    <submittedName>
        <fullName evidence="1">Zinc finger, CCHC-type</fullName>
    </submittedName>
</protein>
<comment type="caution">
    <text evidence="1">The sequence shown here is derived from an EMBL/GenBank/DDBJ whole genome shotgun (WGS) entry which is preliminary data.</text>
</comment>
<reference evidence="1" key="1">
    <citation type="journal article" date="2019" name="Sci. Rep.">
        <title>Draft genome of Tanacetum cinerariifolium, the natural source of mosquito coil.</title>
        <authorList>
            <person name="Yamashiro T."/>
            <person name="Shiraishi A."/>
            <person name="Satake H."/>
            <person name="Nakayama K."/>
        </authorList>
    </citation>
    <scope>NUCLEOTIDE SEQUENCE</scope>
</reference>